<feature type="repeat" description="TPR" evidence="3">
    <location>
        <begin position="128"/>
        <end position="161"/>
    </location>
</feature>
<feature type="repeat" description="TPR" evidence="3">
    <location>
        <begin position="234"/>
        <end position="267"/>
    </location>
</feature>
<dbReference type="Proteomes" id="UP000245934">
    <property type="component" value="Unassembled WGS sequence"/>
</dbReference>
<dbReference type="AlphaFoldDB" id="A0A2V2N691"/>
<dbReference type="SMART" id="SM00028">
    <property type="entry name" value="TPR"/>
    <property type="match status" value="5"/>
</dbReference>
<keyword evidence="6" id="KW-1185">Reference proteome</keyword>
<proteinExistence type="predicted"/>
<sequence length="287" mass="31503">MECYLITDMTEIINTFQIQDKNILKTSDSGCLNGNSFFNIIRIKGILILFLALIILVFCVNADSGMDLLTIGDYSGALAAFTQEVDDYEGSDQAPIFNNIGTCYVALGDLENASKYYEKAVISNPEYFRSWINLGAVQEKLGRIDDALTSYEKVTSKNREFFADALVRKGNILSSLGKLDEARTTFLEGENYATVQTAPDVYTGIGAVAFMQNDTIEAENAFLKAIELDTGGAIMAYTNLGVLYVTQGEYDKAKAAFQMAVSHDPDGISNAQTYLNNLERMSGTNQS</sequence>
<accession>A0A2V2N691</accession>
<protein>
    <submittedName>
        <fullName evidence="5">Uncharacterized protein</fullName>
    </submittedName>
</protein>
<keyword evidence="4" id="KW-0812">Transmembrane</keyword>
<evidence type="ECO:0000256" key="4">
    <source>
        <dbReference type="SAM" id="Phobius"/>
    </source>
</evidence>
<dbReference type="EMBL" id="QGMZ01000030">
    <property type="protein sequence ID" value="PWR71747.1"/>
    <property type="molecule type" value="Genomic_DNA"/>
</dbReference>
<reference evidence="5 6" key="1">
    <citation type="submission" date="2018-05" db="EMBL/GenBank/DDBJ databases">
        <title>Draft genome of Methanospirillum stamsii Pt1.</title>
        <authorList>
            <person name="Dueholm M.S."/>
            <person name="Nielsen P.H."/>
            <person name="Bakmann L.F."/>
            <person name="Otzen D.E."/>
        </authorList>
    </citation>
    <scope>NUCLEOTIDE SEQUENCE [LARGE SCALE GENOMIC DNA]</scope>
    <source>
        <strain evidence="5 6">Pt1</strain>
    </source>
</reference>
<dbReference type="Pfam" id="PF13432">
    <property type="entry name" value="TPR_16"/>
    <property type="match status" value="1"/>
</dbReference>
<evidence type="ECO:0000256" key="1">
    <source>
        <dbReference type="ARBA" id="ARBA00022737"/>
    </source>
</evidence>
<dbReference type="Pfam" id="PF00515">
    <property type="entry name" value="TPR_1"/>
    <property type="match status" value="2"/>
</dbReference>
<keyword evidence="2 3" id="KW-0802">TPR repeat</keyword>
<dbReference type="InterPro" id="IPR011990">
    <property type="entry name" value="TPR-like_helical_dom_sf"/>
</dbReference>
<dbReference type="InterPro" id="IPR019734">
    <property type="entry name" value="TPR_rpt"/>
</dbReference>
<keyword evidence="1" id="KW-0677">Repeat</keyword>
<dbReference type="SUPFAM" id="SSF48452">
    <property type="entry name" value="TPR-like"/>
    <property type="match status" value="1"/>
</dbReference>
<feature type="transmembrane region" description="Helical" evidence="4">
    <location>
        <begin position="40"/>
        <end position="60"/>
    </location>
</feature>
<dbReference type="InterPro" id="IPR050498">
    <property type="entry name" value="Ycf3"/>
</dbReference>
<evidence type="ECO:0000256" key="2">
    <source>
        <dbReference type="ARBA" id="ARBA00022803"/>
    </source>
</evidence>
<feature type="repeat" description="TPR" evidence="3">
    <location>
        <begin position="94"/>
        <end position="127"/>
    </location>
</feature>
<dbReference type="PANTHER" id="PTHR44858:SF1">
    <property type="entry name" value="UDP-N-ACETYLGLUCOSAMINE--PEPTIDE N-ACETYLGLUCOSAMINYLTRANSFERASE SPINDLY-RELATED"/>
    <property type="match status" value="1"/>
</dbReference>
<dbReference type="PROSITE" id="PS50005">
    <property type="entry name" value="TPR"/>
    <property type="match status" value="4"/>
</dbReference>
<dbReference type="PANTHER" id="PTHR44858">
    <property type="entry name" value="TETRATRICOPEPTIDE REPEAT PROTEIN 6"/>
    <property type="match status" value="1"/>
</dbReference>
<dbReference type="Gene3D" id="1.25.40.10">
    <property type="entry name" value="Tetratricopeptide repeat domain"/>
    <property type="match status" value="1"/>
</dbReference>
<organism evidence="5 6">
    <name type="scientific">Methanospirillum stamsii</name>
    <dbReference type="NCBI Taxonomy" id="1277351"/>
    <lineage>
        <taxon>Archaea</taxon>
        <taxon>Methanobacteriati</taxon>
        <taxon>Methanobacteriota</taxon>
        <taxon>Stenosarchaea group</taxon>
        <taxon>Methanomicrobia</taxon>
        <taxon>Methanomicrobiales</taxon>
        <taxon>Methanospirillaceae</taxon>
        <taxon>Methanospirillum</taxon>
    </lineage>
</organism>
<evidence type="ECO:0000313" key="5">
    <source>
        <dbReference type="EMBL" id="PWR71747.1"/>
    </source>
</evidence>
<keyword evidence="4" id="KW-0472">Membrane</keyword>
<dbReference type="PROSITE" id="PS50293">
    <property type="entry name" value="TPR_REGION"/>
    <property type="match status" value="2"/>
</dbReference>
<feature type="repeat" description="TPR" evidence="3">
    <location>
        <begin position="199"/>
        <end position="232"/>
    </location>
</feature>
<comment type="caution">
    <text evidence="5">The sequence shown here is derived from an EMBL/GenBank/DDBJ whole genome shotgun (WGS) entry which is preliminary data.</text>
</comment>
<evidence type="ECO:0000256" key="3">
    <source>
        <dbReference type="PROSITE-ProRule" id="PRU00339"/>
    </source>
</evidence>
<name>A0A2V2N691_9EURY</name>
<gene>
    <name evidence="5" type="ORF">DLD82_13420</name>
</gene>
<keyword evidence="4" id="KW-1133">Transmembrane helix</keyword>
<evidence type="ECO:0000313" key="6">
    <source>
        <dbReference type="Proteomes" id="UP000245934"/>
    </source>
</evidence>